<evidence type="ECO:0000313" key="4">
    <source>
        <dbReference type="Proteomes" id="UP001252243"/>
    </source>
</evidence>
<feature type="chain" id="PRO_5047060730" evidence="2">
    <location>
        <begin position="23"/>
        <end position="178"/>
    </location>
</feature>
<evidence type="ECO:0000313" key="3">
    <source>
        <dbReference type="EMBL" id="MDR7084045.1"/>
    </source>
</evidence>
<proteinExistence type="predicted"/>
<organism evidence="3 4">
    <name type="scientific">Arthrobacter ginsengisoli</name>
    <dbReference type="NCBI Taxonomy" id="1356565"/>
    <lineage>
        <taxon>Bacteria</taxon>
        <taxon>Bacillati</taxon>
        <taxon>Actinomycetota</taxon>
        <taxon>Actinomycetes</taxon>
        <taxon>Micrococcales</taxon>
        <taxon>Micrococcaceae</taxon>
        <taxon>Arthrobacter</taxon>
    </lineage>
</organism>
<protein>
    <submittedName>
        <fullName evidence="3">Uncharacterized protein</fullName>
    </submittedName>
</protein>
<comment type="caution">
    <text evidence="3">The sequence shown here is derived from an EMBL/GenBank/DDBJ whole genome shotgun (WGS) entry which is preliminary data.</text>
</comment>
<feature type="compositionally biased region" description="Polar residues" evidence="1">
    <location>
        <begin position="53"/>
        <end position="68"/>
    </location>
</feature>
<dbReference type="PROSITE" id="PS51257">
    <property type="entry name" value="PROKAR_LIPOPROTEIN"/>
    <property type="match status" value="1"/>
</dbReference>
<dbReference type="EMBL" id="JAVDVQ010000017">
    <property type="protein sequence ID" value="MDR7084045.1"/>
    <property type="molecule type" value="Genomic_DNA"/>
</dbReference>
<evidence type="ECO:0000256" key="1">
    <source>
        <dbReference type="SAM" id="MobiDB-lite"/>
    </source>
</evidence>
<keyword evidence="2" id="KW-0732">Signal</keyword>
<evidence type="ECO:0000256" key="2">
    <source>
        <dbReference type="SAM" id="SignalP"/>
    </source>
</evidence>
<gene>
    <name evidence="3" type="ORF">J2X01_003352</name>
</gene>
<sequence>MKVFGQRKRAAAAALAAGALLAGLTACTPGNPGTASPGASSVPAAPSADQPSTTAPASPSAEPGTSATVGAMVPGFPEQLLPVMPGAKVVSSSFDKTTTPATAALVGSIQAPSAEVLAFYTQHLLAQGFTAVPGETVGAVPSKDFLRGDNETVNISVLETAGVSTFTIGANVAAESVK</sequence>
<reference evidence="3 4" key="1">
    <citation type="submission" date="2023-07" db="EMBL/GenBank/DDBJ databases">
        <title>Sorghum-associated microbial communities from plants grown in Nebraska, USA.</title>
        <authorList>
            <person name="Schachtman D."/>
        </authorList>
    </citation>
    <scope>NUCLEOTIDE SEQUENCE [LARGE SCALE GENOMIC DNA]</scope>
    <source>
        <strain evidence="3 4">BE167</strain>
    </source>
</reference>
<dbReference type="Proteomes" id="UP001252243">
    <property type="component" value="Unassembled WGS sequence"/>
</dbReference>
<feature type="compositionally biased region" description="Low complexity" evidence="1">
    <location>
        <begin position="32"/>
        <end position="52"/>
    </location>
</feature>
<feature type="region of interest" description="Disordered" evidence="1">
    <location>
        <begin position="31"/>
        <end position="72"/>
    </location>
</feature>
<name>A0ABU1UFX3_9MICC</name>
<keyword evidence="4" id="KW-1185">Reference proteome</keyword>
<accession>A0ABU1UFX3</accession>
<dbReference type="RefSeq" id="WP_310059814.1">
    <property type="nucleotide sequence ID" value="NZ_JAVDVQ010000017.1"/>
</dbReference>
<feature type="signal peptide" evidence="2">
    <location>
        <begin position="1"/>
        <end position="22"/>
    </location>
</feature>